<dbReference type="AlphaFoldDB" id="A0A139BVM8"/>
<dbReference type="EMBL" id="LSLI01000013">
    <property type="protein sequence ID" value="KXS33037.1"/>
    <property type="molecule type" value="Genomic_DNA"/>
</dbReference>
<protein>
    <recommendedName>
        <fullName evidence="2">Sulfatase-modifying factor enzyme-like domain-containing protein</fullName>
    </recommendedName>
</protein>
<dbReference type="Pfam" id="PF03781">
    <property type="entry name" value="FGE-sulfatase"/>
    <property type="match status" value="1"/>
</dbReference>
<feature type="chain" id="PRO_5007484008" description="Sulfatase-modifying factor enzyme-like domain-containing protein" evidence="1">
    <location>
        <begin position="22"/>
        <end position="257"/>
    </location>
</feature>
<comment type="caution">
    <text evidence="3">The sequence shown here is derived from an EMBL/GenBank/DDBJ whole genome shotgun (WGS) entry which is preliminary data.</text>
</comment>
<accession>A0A139BVM8</accession>
<sequence>MNDQSFQWLLILFMAASPALAAPVDGLVLIQNGSYRPLYLENGGADNLKDQSTYVETFWLDRVPVTNRQYLEFVAKSPEWKKSSVKRAFADSSYLQHWSGDLAIQNLGELDSPAVNVSWFSASAYCESLGERLPTTDEWEYALADNGRDNEEVQKRTLDWYAVPNATPPHVGSGSANGFGIFDLVGSVWEWTLDFNSFMVSSDIRDSGQKSLFCGGGSLDTSNPKDYAAFMRYSYRASLQGSFTGKNLGFRCAKDFK</sequence>
<dbReference type="SUPFAM" id="SSF56436">
    <property type="entry name" value="C-type lectin-like"/>
    <property type="match status" value="1"/>
</dbReference>
<dbReference type="Proteomes" id="UP000070578">
    <property type="component" value="Unassembled WGS sequence"/>
</dbReference>
<name>A0A139BVM8_9PROT</name>
<proteinExistence type="predicted"/>
<dbReference type="InterPro" id="IPR051043">
    <property type="entry name" value="Sulfatase_Mod_Factor_Kinase"/>
</dbReference>
<organism evidence="3 4">
    <name type="scientific">Candidatus Gallionella acididurans</name>
    <dbReference type="NCBI Taxonomy" id="1796491"/>
    <lineage>
        <taxon>Bacteria</taxon>
        <taxon>Pseudomonadati</taxon>
        <taxon>Pseudomonadota</taxon>
        <taxon>Betaproteobacteria</taxon>
        <taxon>Nitrosomonadales</taxon>
        <taxon>Gallionellaceae</taxon>
        <taxon>Gallionella</taxon>
    </lineage>
</organism>
<reference evidence="3 4" key="2">
    <citation type="submission" date="2016-03" db="EMBL/GenBank/DDBJ databases">
        <title>New uncultured bacterium of the family Gallionellaceae from acid mine drainage: description and reconstruction of genome based on metagenomic analysis of microbial community.</title>
        <authorList>
            <person name="Kadnikov V."/>
            <person name="Ivasenko D."/>
            <person name="Beletsky A."/>
            <person name="Mardanov A."/>
            <person name="Danilova E."/>
            <person name="Pimenov N."/>
            <person name="Karnachuk O."/>
            <person name="Ravin N."/>
        </authorList>
    </citation>
    <scope>NUCLEOTIDE SEQUENCE [LARGE SCALE GENOMIC DNA]</scope>
    <source>
        <strain evidence="3">ShG14-8</strain>
    </source>
</reference>
<evidence type="ECO:0000256" key="1">
    <source>
        <dbReference type="SAM" id="SignalP"/>
    </source>
</evidence>
<evidence type="ECO:0000313" key="4">
    <source>
        <dbReference type="Proteomes" id="UP000070578"/>
    </source>
</evidence>
<feature type="domain" description="Sulfatase-modifying factor enzyme-like" evidence="2">
    <location>
        <begin position="26"/>
        <end position="254"/>
    </location>
</feature>
<dbReference type="PANTHER" id="PTHR23150:SF19">
    <property type="entry name" value="FORMYLGLYCINE-GENERATING ENZYME"/>
    <property type="match status" value="1"/>
</dbReference>
<evidence type="ECO:0000259" key="2">
    <source>
        <dbReference type="Pfam" id="PF03781"/>
    </source>
</evidence>
<dbReference type="InterPro" id="IPR005532">
    <property type="entry name" value="SUMF_dom"/>
</dbReference>
<dbReference type="GO" id="GO:0120147">
    <property type="term" value="F:formylglycine-generating oxidase activity"/>
    <property type="evidence" value="ECO:0007669"/>
    <property type="project" value="TreeGrafter"/>
</dbReference>
<reference evidence="3 4" key="1">
    <citation type="submission" date="2016-02" db="EMBL/GenBank/DDBJ databases">
        <authorList>
            <person name="Wen L."/>
            <person name="He K."/>
            <person name="Yang H."/>
        </authorList>
    </citation>
    <scope>NUCLEOTIDE SEQUENCE [LARGE SCALE GENOMIC DNA]</scope>
    <source>
        <strain evidence="3">ShG14-8</strain>
    </source>
</reference>
<feature type="signal peptide" evidence="1">
    <location>
        <begin position="1"/>
        <end position="21"/>
    </location>
</feature>
<dbReference type="InterPro" id="IPR042095">
    <property type="entry name" value="SUMF_sf"/>
</dbReference>
<dbReference type="InterPro" id="IPR016187">
    <property type="entry name" value="CTDL_fold"/>
</dbReference>
<keyword evidence="1" id="KW-0732">Signal</keyword>
<dbReference type="PANTHER" id="PTHR23150">
    <property type="entry name" value="SULFATASE MODIFYING FACTOR 1, 2"/>
    <property type="match status" value="1"/>
</dbReference>
<gene>
    <name evidence="3" type="ORF">AWT59_0880</name>
</gene>
<dbReference type="Gene3D" id="3.90.1580.10">
    <property type="entry name" value="paralog of FGE (formylglycine-generating enzyme)"/>
    <property type="match status" value="1"/>
</dbReference>
<evidence type="ECO:0000313" key="3">
    <source>
        <dbReference type="EMBL" id="KXS33037.1"/>
    </source>
</evidence>